<dbReference type="SUPFAM" id="SSF53223">
    <property type="entry name" value="Aminoacid dehydrogenase-like, N-terminal domain"/>
    <property type="match status" value="1"/>
</dbReference>
<dbReference type="EMBL" id="JASZZN010000023">
    <property type="protein sequence ID" value="MDM4018545.1"/>
    <property type="molecule type" value="Genomic_DNA"/>
</dbReference>
<gene>
    <name evidence="1" type="ORF">QTN89_24045</name>
</gene>
<dbReference type="Proteomes" id="UP001239462">
    <property type="component" value="Unassembled WGS sequence"/>
</dbReference>
<keyword evidence="2" id="KW-1185">Reference proteome</keyword>
<dbReference type="InterPro" id="IPR046346">
    <property type="entry name" value="Aminoacid_DH-like_N_sf"/>
</dbReference>
<proteinExistence type="predicted"/>
<organism evidence="1 2">
    <name type="scientific">Roseiconus lacunae</name>
    <dbReference type="NCBI Taxonomy" id="2605694"/>
    <lineage>
        <taxon>Bacteria</taxon>
        <taxon>Pseudomonadati</taxon>
        <taxon>Planctomycetota</taxon>
        <taxon>Planctomycetia</taxon>
        <taxon>Pirellulales</taxon>
        <taxon>Pirellulaceae</taxon>
        <taxon>Roseiconus</taxon>
    </lineage>
</organism>
<dbReference type="Gene3D" id="3.40.50.10860">
    <property type="entry name" value="Leucine Dehydrogenase, chain A, domain 1"/>
    <property type="match status" value="1"/>
</dbReference>
<evidence type="ECO:0000313" key="2">
    <source>
        <dbReference type="Proteomes" id="UP001239462"/>
    </source>
</evidence>
<name>A0ABT7PQ19_9BACT</name>
<protein>
    <submittedName>
        <fullName evidence="1">Uncharacterized protein</fullName>
    </submittedName>
</protein>
<sequence>MDGITEPVVLVLGHPIAGNPAQFTLERAFAALNLPWRVFSCDVSPERLPEAIEGALILGFRGLLLDQNLVTSSERGVDADLYWREEVGQSSWQSIDATQTWLEKAILDFFADDQGEIGSLLRIGPKVASVPVGIANEQHQSPIGWASPESIEHSDVIVVSEIVEPGQWPAASTKTLVIDFASGENDHDAMRSLGYTVWGRDELRIGVLMTCLAQWVKQQPDEDVLTEAIEEYLAV</sequence>
<comment type="caution">
    <text evidence="1">The sequence shown here is derived from an EMBL/GenBank/DDBJ whole genome shotgun (WGS) entry which is preliminary data.</text>
</comment>
<accession>A0ABT7PQ19</accession>
<dbReference type="RefSeq" id="WP_149495743.1">
    <property type="nucleotide sequence ID" value="NZ_JAJMQV010000089.1"/>
</dbReference>
<evidence type="ECO:0000313" key="1">
    <source>
        <dbReference type="EMBL" id="MDM4018545.1"/>
    </source>
</evidence>
<reference evidence="1 2" key="1">
    <citation type="submission" date="2023-06" db="EMBL/GenBank/DDBJ databases">
        <title>Roseiconus lacunae JC819 isolated from Gulf of Mannar region, Tamil Nadu.</title>
        <authorList>
            <person name="Pk S."/>
            <person name="Ch S."/>
            <person name="Ch V.R."/>
        </authorList>
    </citation>
    <scope>NUCLEOTIDE SEQUENCE [LARGE SCALE GENOMIC DNA]</scope>
    <source>
        <strain evidence="1 2">JC819</strain>
    </source>
</reference>